<dbReference type="AlphaFoldDB" id="A0A251UTF2"/>
<dbReference type="PANTHER" id="PTHR11926:SF1557">
    <property type="entry name" value="7-DEOXYLOGANETIN GLUCOSYLTRANSFERASE"/>
    <property type="match status" value="1"/>
</dbReference>
<feature type="domain" description="Glycosyltransferase N-terminal" evidence="6">
    <location>
        <begin position="13"/>
        <end position="138"/>
    </location>
</feature>
<evidence type="ECO:0000313" key="8">
    <source>
        <dbReference type="EMBL" id="OTG26667.1"/>
    </source>
</evidence>
<protein>
    <recommendedName>
        <fullName evidence="5">Glycosyltransferase</fullName>
        <ecNumber evidence="5">2.4.1.-</ecNumber>
    </recommendedName>
</protein>
<dbReference type="InterPro" id="IPR058980">
    <property type="entry name" value="Glyco_transf_N"/>
</dbReference>
<evidence type="ECO:0000259" key="6">
    <source>
        <dbReference type="Pfam" id="PF26168"/>
    </source>
</evidence>
<dbReference type="InterPro" id="IPR002213">
    <property type="entry name" value="UDP_glucos_trans"/>
</dbReference>
<dbReference type="EMBL" id="CM007894">
    <property type="protein sequence ID" value="OTG26667.1"/>
    <property type="molecule type" value="Genomic_DNA"/>
</dbReference>
<dbReference type="PROSITE" id="PS00375">
    <property type="entry name" value="UDPGT"/>
    <property type="match status" value="1"/>
</dbReference>
<name>A0A251UTF2_HELAN</name>
<dbReference type="PANTHER" id="PTHR11926">
    <property type="entry name" value="GLUCOSYL/GLUCURONOSYL TRANSFERASES"/>
    <property type="match status" value="1"/>
</dbReference>
<evidence type="ECO:0000256" key="3">
    <source>
        <dbReference type="ARBA" id="ARBA00022679"/>
    </source>
</evidence>
<evidence type="ECO:0000313" key="9">
    <source>
        <dbReference type="Proteomes" id="UP000215914"/>
    </source>
</evidence>
<sequence length="480" mass="53066">MGSKQEKKPHALCIPVPVQGHISPMLKLAKILHSKGFLITFVNTEFNHQRIVRSQGPQAVRGLPSFRFEAIPDGLPSPQNLDATQDVPSLSRAIEENLLDPFKTLVTKINTSSSPVTCIVADVLMSFTLAAASELGIPEFMFWTSGAGSLLCIDQFTNLLEKGLMPLKDSSYLVNGYLDTVLDCIPAMNGIRLKDIPPWIRYTNPGDEIMVHFFCLQIERAKSASAIFFNTFDELDCDILNAISSKFAPCYGIGPLHLLENTIVDKGVASFKSNLWKEESECVKWLDTKESSSVVYVNFGSITVMTCQQLVEFGWGLAKSNYSFLWIIRPDLVVDEAAVLPPELLAEISGRGFLAGWCPQQHILNHPAIGGFLTHSGWNSTIESISSGVPMICWPFFGDQQANCWLGCNKWGISMEIDNKVKSDEVQKLVIELMKGEKGNLMRKKSVELKKKAEEACAFPSGSSVANLEKIVHLMQTSSK</sequence>
<evidence type="ECO:0000256" key="4">
    <source>
        <dbReference type="RuleBase" id="RU003718"/>
    </source>
</evidence>
<evidence type="ECO:0000256" key="5">
    <source>
        <dbReference type="RuleBase" id="RU362057"/>
    </source>
</evidence>
<dbReference type="Gramene" id="mRNA:HanXRQr2_Chr05g0235581">
    <property type="protein sequence ID" value="mRNA:HanXRQr2_Chr05g0235581"/>
    <property type="gene ID" value="HanXRQr2_Chr05g0235581"/>
</dbReference>
<dbReference type="FunFam" id="3.40.50.2000:FF:000065">
    <property type="entry name" value="Glycosyltransferase"/>
    <property type="match status" value="1"/>
</dbReference>
<dbReference type="CDD" id="cd03784">
    <property type="entry name" value="GT1_Gtf-like"/>
    <property type="match status" value="1"/>
</dbReference>
<dbReference type="InParanoid" id="A0A251UTF2"/>
<dbReference type="OMA" id="HERDREM"/>
<reference evidence="7" key="3">
    <citation type="submission" date="2020-06" db="EMBL/GenBank/DDBJ databases">
        <title>Helianthus annuus Genome sequencing and assembly Release 2.</title>
        <authorList>
            <person name="Gouzy J."/>
            <person name="Langlade N."/>
            <person name="Munos S."/>
        </authorList>
    </citation>
    <scope>NUCLEOTIDE SEQUENCE</scope>
    <source>
        <tissue evidence="7">Leaves</tissue>
    </source>
</reference>
<dbReference type="Pfam" id="PF26168">
    <property type="entry name" value="Glyco_transf_N"/>
    <property type="match status" value="1"/>
</dbReference>
<dbReference type="Pfam" id="PF00201">
    <property type="entry name" value="UDPGT"/>
    <property type="match status" value="1"/>
</dbReference>
<evidence type="ECO:0000313" key="7">
    <source>
        <dbReference type="EMBL" id="KAF5807610.1"/>
    </source>
</evidence>
<keyword evidence="2 4" id="KW-0328">Glycosyltransferase</keyword>
<reference evidence="8" key="2">
    <citation type="submission" date="2017-02" db="EMBL/GenBank/DDBJ databases">
        <title>Sunflower complete genome.</title>
        <authorList>
            <person name="Langlade N."/>
            <person name="Munos S."/>
        </authorList>
    </citation>
    <scope>NUCLEOTIDE SEQUENCE [LARGE SCALE GENOMIC DNA]</scope>
    <source>
        <tissue evidence="8">Leaves</tissue>
    </source>
</reference>
<dbReference type="InterPro" id="IPR035595">
    <property type="entry name" value="UDP_glycos_trans_CS"/>
</dbReference>
<dbReference type="SUPFAM" id="SSF53756">
    <property type="entry name" value="UDP-Glycosyltransferase/glycogen phosphorylase"/>
    <property type="match status" value="1"/>
</dbReference>
<dbReference type="Gene3D" id="3.40.50.2000">
    <property type="entry name" value="Glycogen Phosphorylase B"/>
    <property type="match status" value="2"/>
</dbReference>
<proteinExistence type="inferred from homology"/>
<dbReference type="GO" id="GO:0035251">
    <property type="term" value="F:UDP-glucosyltransferase activity"/>
    <property type="evidence" value="ECO:0000318"/>
    <property type="project" value="GO_Central"/>
</dbReference>
<comment type="similarity">
    <text evidence="1 4">Belongs to the UDP-glycosyltransferase family.</text>
</comment>
<reference evidence="7 9" key="1">
    <citation type="journal article" date="2017" name="Nature">
        <title>The sunflower genome provides insights into oil metabolism, flowering and Asterid evolution.</title>
        <authorList>
            <person name="Badouin H."/>
            <person name="Gouzy J."/>
            <person name="Grassa C.J."/>
            <person name="Murat F."/>
            <person name="Staton S.E."/>
            <person name="Cottret L."/>
            <person name="Lelandais-Briere C."/>
            <person name="Owens G.L."/>
            <person name="Carrere S."/>
            <person name="Mayjonade B."/>
            <person name="Legrand L."/>
            <person name="Gill N."/>
            <person name="Kane N.C."/>
            <person name="Bowers J.E."/>
            <person name="Hubner S."/>
            <person name="Bellec A."/>
            <person name="Berard A."/>
            <person name="Berges H."/>
            <person name="Blanchet N."/>
            <person name="Boniface M.C."/>
            <person name="Brunel D."/>
            <person name="Catrice O."/>
            <person name="Chaidir N."/>
            <person name="Claudel C."/>
            <person name="Donnadieu C."/>
            <person name="Faraut T."/>
            <person name="Fievet G."/>
            <person name="Helmstetter N."/>
            <person name="King M."/>
            <person name="Knapp S.J."/>
            <person name="Lai Z."/>
            <person name="Le Paslier M.C."/>
            <person name="Lippi Y."/>
            <person name="Lorenzon L."/>
            <person name="Mandel J.R."/>
            <person name="Marage G."/>
            <person name="Marchand G."/>
            <person name="Marquand E."/>
            <person name="Bret-Mestries E."/>
            <person name="Morien E."/>
            <person name="Nambeesan S."/>
            <person name="Nguyen T."/>
            <person name="Pegot-Espagnet P."/>
            <person name="Pouilly N."/>
            <person name="Raftis F."/>
            <person name="Sallet E."/>
            <person name="Schiex T."/>
            <person name="Thomas J."/>
            <person name="Vandecasteele C."/>
            <person name="Vares D."/>
            <person name="Vear F."/>
            <person name="Vautrin S."/>
            <person name="Crespi M."/>
            <person name="Mangin B."/>
            <person name="Burke J.M."/>
            <person name="Salse J."/>
            <person name="Munos S."/>
            <person name="Vincourt P."/>
            <person name="Rieseberg L.H."/>
            <person name="Langlade N.B."/>
        </authorList>
    </citation>
    <scope>NUCLEOTIDE SEQUENCE [LARGE SCALE GENOMIC DNA]</scope>
    <source>
        <strain evidence="9">cv. SF193</strain>
        <tissue evidence="7">Leaves</tissue>
    </source>
</reference>
<dbReference type="EMBL" id="MNCJ02000320">
    <property type="protein sequence ID" value="KAF5807610.1"/>
    <property type="molecule type" value="Genomic_DNA"/>
</dbReference>
<evidence type="ECO:0000256" key="2">
    <source>
        <dbReference type="ARBA" id="ARBA00022676"/>
    </source>
</evidence>
<keyword evidence="9" id="KW-1185">Reference proteome</keyword>
<dbReference type="Proteomes" id="UP000215914">
    <property type="component" value="Chromosome 5"/>
</dbReference>
<evidence type="ECO:0000256" key="1">
    <source>
        <dbReference type="ARBA" id="ARBA00009995"/>
    </source>
</evidence>
<dbReference type="EC" id="2.4.1.-" evidence="5"/>
<dbReference type="OrthoDB" id="5835829at2759"/>
<dbReference type="FunFam" id="3.40.50.2000:FF:000027">
    <property type="entry name" value="Glycosyltransferase"/>
    <property type="match status" value="1"/>
</dbReference>
<accession>A0A251UTF2</accession>
<organism evidence="8 9">
    <name type="scientific">Helianthus annuus</name>
    <name type="common">Common sunflower</name>
    <dbReference type="NCBI Taxonomy" id="4232"/>
    <lineage>
        <taxon>Eukaryota</taxon>
        <taxon>Viridiplantae</taxon>
        <taxon>Streptophyta</taxon>
        <taxon>Embryophyta</taxon>
        <taxon>Tracheophyta</taxon>
        <taxon>Spermatophyta</taxon>
        <taxon>Magnoliopsida</taxon>
        <taxon>eudicotyledons</taxon>
        <taxon>Gunneridae</taxon>
        <taxon>Pentapetalae</taxon>
        <taxon>asterids</taxon>
        <taxon>campanulids</taxon>
        <taxon>Asterales</taxon>
        <taxon>Asteraceae</taxon>
        <taxon>Asteroideae</taxon>
        <taxon>Heliantheae alliance</taxon>
        <taxon>Heliantheae</taxon>
        <taxon>Helianthus</taxon>
    </lineage>
</organism>
<keyword evidence="3 4" id="KW-0808">Transferase</keyword>
<gene>
    <name evidence="8" type="ORF">HannXRQ_Chr05g0161161</name>
    <name evidence="7" type="ORF">HanXRQr2_Chr05g0235581</name>
</gene>